<evidence type="ECO:0000313" key="3">
    <source>
        <dbReference type="Proteomes" id="UP000002601"/>
    </source>
</evidence>
<name>C6BVI4_MARSD</name>
<dbReference type="eggNOG" id="COG3683">
    <property type="taxonomic scope" value="Bacteria"/>
</dbReference>
<dbReference type="OrthoDB" id="1679673at2"/>
<dbReference type="Proteomes" id="UP000002601">
    <property type="component" value="Chromosome"/>
</dbReference>
<sequence length="200" mass="22538">MKQASVIFLLLGAMALYLLSPTKASAHPHVFVDCSLTFEFDDNGLSGVRQKWWFDEMFAAMILGDFDKNHDNKLSPDEATAIEQGAFVNLQNFNYFTRILVDGNERKPVEAVQFKPSIEEGTLVYEFFVPLNITDDAKHVVMVAIYDESFYTAVQMDPKNKVLGSDGKFNTGLDLKPVSEMAYFYDQIVPEAAVLTMQPK</sequence>
<dbReference type="EMBL" id="CP001649">
    <property type="protein sequence ID" value="ACS78198.1"/>
    <property type="molecule type" value="Genomic_DNA"/>
</dbReference>
<gene>
    <name evidence="2" type="ordered locus">Desal_0127</name>
</gene>
<proteinExistence type="predicted"/>
<dbReference type="InterPro" id="IPR010412">
    <property type="entry name" value="DUF1007"/>
</dbReference>
<organism evidence="2 3">
    <name type="scientific">Maridesulfovibrio salexigens (strain ATCC 14822 / DSM 2638 / NCIMB 8403 / VKM B-1763)</name>
    <name type="common">Desulfovibrio salexigens</name>
    <dbReference type="NCBI Taxonomy" id="526222"/>
    <lineage>
        <taxon>Bacteria</taxon>
        <taxon>Pseudomonadati</taxon>
        <taxon>Thermodesulfobacteriota</taxon>
        <taxon>Desulfovibrionia</taxon>
        <taxon>Desulfovibrionales</taxon>
        <taxon>Desulfovibrionaceae</taxon>
        <taxon>Maridesulfovibrio</taxon>
    </lineage>
</organism>
<dbReference type="STRING" id="526222.Desal_0127"/>
<dbReference type="AlphaFoldDB" id="C6BVI4"/>
<keyword evidence="3" id="KW-1185">Reference proteome</keyword>
<protein>
    <submittedName>
        <fullName evidence="2">ABC-type uncharacterized transport system periplasmic component-like protein</fullName>
    </submittedName>
</protein>
<feature type="chain" id="PRO_5002962882" evidence="1">
    <location>
        <begin position="27"/>
        <end position="200"/>
    </location>
</feature>
<reference evidence="2 3" key="1">
    <citation type="submission" date="2009-06" db="EMBL/GenBank/DDBJ databases">
        <title>Complete sequence of Desulfovibrio salexigens DSM 2638.</title>
        <authorList>
            <consortium name="US DOE Joint Genome Institute"/>
            <person name="Lucas S."/>
            <person name="Copeland A."/>
            <person name="Lapidus A."/>
            <person name="Glavina del Rio T."/>
            <person name="Tice H."/>
            <person name="Bruce D."/>
            <person name="Goodwin L."/>
            <person name="Pitluck S."/>
            <person name="Munk A.C."/>
            <person name="Brettin T."/>
            <person name="Detter J.C."/>
            <person name="Han C."/>
            <person name="Tapia R."/>
            <person name="Larimer F."/>
            <person name="Land M."/>
            <person name="Hauser L."/>
            <person name="Kyrpides N."/>
            <person name="Anderson I."/>
            <person name="Wall J.D."/>
            <person name="Arkin A.P."/>
            <person name="Dehal P."/>
            <person name="Chivian D."/>
            <person name="Giles B."/>
            <person name="Hazen T.C."/>
        </authorList>
    </citation>
    <scope>NUCLEOTIDE SEQUENCE [LARGE SCALE GENOMIC DNA]</scope>
    <source>
        <strain evidence="3">ATCC 14822 / DSM 2638 / NCIMB 8403 / VKM B-1763</strain>
    </source>
</reference>
<dbReference type="Pfam" id="PF06226">
    <property type="entry name" value="DUF1007"/>
    <property type="match status" value="1"/>
</dbReference>
<evidence type="ECO:0000313" key="2">
    <source>
        <dbReference type="EMBL" id="ACS78198.1"/>
    </source>
</evidence>
<evidence type="ECO:0000256" key="1">
    <source>
        <dbReference type="SAM" id="SignalP"/>
    </source>
</evidence>
<keyword evidence="1" id="KW-0732">Signal</keyword>
<dbReference type="HOGENOM" id="CLU_088941_1_0_7"/>
<accession>C6BVI4</accession>
<feature type="signal peptide" evidence="1">
    <location>
        <begin position="1"/>
        <end position="26"/>
    </location>
</feature>
<dbReference type="KEGG" id="dsa:Desal_0127"/>
<dbReference type="RefSeq" id="WP_012765724.1">
    <property type="nucleotide sequence ID" value="NC_012881.1"/>
</dbReference>